<feature type="compositionally biased region" description="Low complexity" evidence="1">
    <location>
        <begin position="88"/>
        <end position="105"/>
    </location>
</feature>
<accession>A0ABQ9USI2</accession>
<reference evidence="2 3" key="1">
    <citation type="submission" date="2023-05" db="EMBL/GenBank/DDBJ databases">
        <title>B98-5 Cell Line De Novo Hybrid Assembly: An Optical Mapping Approach.</title>
        <authorList>
            <person name="Kananen K."/>
            <person name="Auerbach J.A."/>
            <person name="Kautto E."/>
            <person name="Blachly J.S."/>
        </authorList>
    </citation>
    <scope>NUCLEOTIDE SEQUENCE [LARGE SCALE GENOMIC DNA]</scope>
    <source>
        <strain evidence="2">B95-8</strain>
        <tissue evidence="2">Cell line</tissue>
    </source>
</reference>
<proteinExistence type="predicted"/>
<dbReference type="InterPro" id="IPR043268">
    <property type="entry name" value="UNC93B1"/>
</dbReference>
<evidence type="ECO:0000313" key="3">
    <source>
        <dbReference type="Proteomes" id="UP001266305"/>
    </source>
</evidence>
<comment type="caution">
    <text evidence="2">The sequence shown here is derived from an EMBL/GenBank/DDBJ whole genome shotgun (WGS) entry which is preliminary data.</text>
</comment>
<gene>
    <name evidence="2" type="ORF">P7K49_021371</name>
</gene>
<dbReference type="PANTHER" id="PTHR46744:SF1">
    <property type="entry name" value="PROTEIN UNC-93 HOMOLOG B1"/>
    <property type="match status" value="1"/>
</dbReference>
<sequence length="386" mass="41340">MAGAAASQEDEDRLGVPDGPEAPARVRGASGGASGVRGPQLDELVGAYPNYNEEEEERRYYRRKRLGVLKNVLAASAGGMLTYGVPAGTRGRPSRSQPGRGNRNRGPPPPARSHFPSAALAAAAADAHGGSGVGVPARASACVGGGLRDRPAAFGTGGRRSQAGRGLGSVTRGAGRRRGAARDPSLFWGRCQRGCLWGWSSLRGLPGSRLHALRVASPGLLQMQLILHYDETYREVKYGNMGLPDIDSKMLMGINVTPIAALLYTPVLIRWARLTRGTLRHPNCGGVRRPVGPEAPTPGPVTVTDAEGVFLTDRSVAGQVPLEVYPSPEPCRYVERKYRKPEDTRSGVWPDQPPWPDWAFILSLNKPLLLSLCDPFPDPEKTKLPN</sequence>
<protein>
    <submittedName>
        <fullName evidence="2">Uncharacterized protein</fullName>
    </submittedName>
</protein>
<dbReference type="PANTHER" id="PTHR46744">
    <property type="entry name" value="PROTEIN UNC-93 HOMOLOG B1"/>
    <property type="match status" value="1"/>
</dbReference>
<dbReference type="Proteomes" id="UP001266305">
    <property type="component" value="Unassembled WGS sequence"/>
</dbReference>
<feature type="region of interest" description="Disordered" evidence="1">
    <location>
        <begin position="81"/>
        <end position="115"/>
    </location>
</feature>
<name>A0ABQ9USI2_SAGOE</name>
<evidence type="ECO:0000313" key="2">
    <source>
        <dbReference type="EMBL" id="KAK2100023.1"/>
    </source>
</evidence>
<feature type="region of interest" description="Disordered" evidence="1">
    <location>
        <begin position="1"/>
        <end position="58"/>
    </location>
</feature>
<feature type="region of interest" description="Disordered" evidence="1">
    <location>
        <begin position="152"/>
        <end position="177"/>
    </location>
</feature>
<evidence type="ECO:0000256" key="1">
    <source>
        <dbReference type="SAM" id="MobiDB-lite"/>
    </source>
</evidence>
<keyword evidence="3" id="KW-1185">Reference proteome</keyword>
<organism evidence="2 3">
    <name type="scientific">Saguinus oedipus</name>
    <name type="common">Cotton-top tamarin</name>
    <name type="synonym">Oedipomidas oedipus</name>
    <dbReference type="NCBI Taxonomy" id="9490"/>
    <lineage>
        <taxon>Eukaryota</taxon>
        <taxon>Metazoa</taxon>
        <taxon>Chordata</taxon>
        <taxon>Craniata</taxon>
        <taxon>Vertebrata</taxon>
        <taxon>Euteleostomi</taxon>
        <taxon>Mammalia</taxon>
        <taxon>Eutheria</taxon>
        <taxon>Euarchontoglires</taxon>
        <taxon>Primates</taxon>
        <taxon>Haplorrhini</taxon>
        <taxon>Platyrrhini</taxon>
        <taxon>Cebidae</taxon>
        <taxon>Callitrichinae</taxon>
        <taxon>Saguinus</taxon>
    </lineage>
</organism>
<dbReference type="EMBL" id="JASSZA010000010">
    <property type="protein sequence ID" value="KAK2100023.1"/>
    <property type="molecule type" value="Genomic_DNA"/>
</dbReference>